<dbReference type="InterPro" id="IPR008271">
    <property type="entry name" value="Ser/Thr_kinase_AS"/>
</dbReference>
<dbReference type="Pfam" id="PF00931">
    <property type="entry name" value="NB-ARC"/>
    <property type="match status" value="1"/>
</dbReference>
<dbReference type="Gene3D" id="3.40.50.300">
    <property type="entry name" value="P-loop containing nucleotide triphosphate hydrolases"/>
    <property type="match status" value="1"/>
</dbReference>
<dbReference type="PRINTS" id="PR00364">
    <property type="entry name" value="DISEASERSIST"/>
</dbReference>
<evidence type="ECO:0000259" key="5">
    <source>
        <dbReference type="PROSITE" id="PS50011"/>
    </source>
</evidence>
<dbReference type="SUPFAM" id="SSF56112">
    <property type="entry name" value="Protein kinase-like (PK-like)"/>
    <property type="match status" value="1"/>
</dbReference>
<evidence type="ECO:0000256" key="4">
    <source>
        <dbReference type="SAM" id="MobiDB-lite"/>
    </source>
</evidence>
<dbReference type="PROSITE" id="PS50011">
    <property type="entry name" value="PROTEIN_KINASE_DOM"/>
    <property type="match status" value="1"/>
</dbReference>
<organism evidence="6 7">
    <name type="scientific">Rhodococcus opacus</name>
    <name type="common">Nocardia opaca</name>
    <dbReference type="NCBI Taxonomy" id="37919"/>
    <lineage>
        <taxon>Bacteria</taxon>
        <taxon>Bacillati</taxon>
        <taxon>Actinomycetota</taxon>
        <taxon>Actinomycetes</taxon>
        <taxon>Mycobacteriales</taxon>
        <taxon>Nocardiaceae</taxon>
        <taxon>Rhodococcus</taxon>
    </lineage>
</organism>
<feature type="domain" description="Protein kinase" evidence="5">
    <location>
        <begin position="26"/>
        <end position="292"/>
    </location>
</feature>
<dbReference type="GO" id="GO:0043531">
    <property type="term" value="F:ADP binding"/>
    <property type="evidence" value="ECO:0007669"/>
    <property type="project" value="InterPro"/>
</dbReference>
<dbReference type="PANTHER" id="PTHR47691">
    <property type="entry name" value="REGULATOR-RELATED"/>
    <property type="match status" value="1"/>
</dbReference>
<dbReference type="InterPro" id="IPR011009">
    <property type="entry name" value="Kinase-like_dom_sf"/>
</dbReference>
<dbReference type="Pfam" id="PF25872">
    <property type="entry name" value="HTH_77"/>
    <property type="match status" value="1"/>
</dbReference>
<dbReference type="InterPro" id="IPR000719">
    <property type="entry name" value="Prot_kinase_dom"/>
</dbReference>
<dbReference type="PROSITE" id="PS00107">
    <property type="entry name" value="PROTEIN_KINASE_ATP"/>
    <property type="match status" value="1"/>
</dbReference>
<dbReference type="Pfam" id="PF00069">
    <property type="entry name" value="Pkinase"/>
    <property type="match status" value="1"/>
</dbReference>
<sequence>MGESTSWVTQRDMPVAIPAELNAAGFEDVHEIGRGGFGVVFRCLQPSLARTVAVKVLTSGLDDENIERFLREQRAMGRLSGHPNIVTIFQVGATPSGSPFIVMQYQPKDSLDGRIRRDGPLAWVEALGLGVKLAGALETAHRLDVLHRDVKPANILFTDYGDPQLTDFGIARMPGAFETSEGTVTGSPAFTAPEVLAGQSPSPASDVYSLGVTLFCALTGHAPFERRQGERVVAQFLRITTQPIPDLRGRDLPDDVCHAIESAMARTPGDRPTTAADFGDQLRSIQSRHNLRVDDMAVKPNTGDAEHQNDEPNRDKSAGTSTVLSPTPSAPAPKAAKPPQTNVPPSAGRRGKAGNLPLELTSFVGRRHKLAETKKQLSTSRLVTLTGIGGVGKTRLALRVATDSRRAFKDGVWLVELGELQDAMLVASTVSSAFGLRNHSAVPSQAKLIEYLLEKQLLLVLDNCEHLVLAVAALAEKLLRTCPGLRILATSREPLGLGGEAAIRVPPMSVPDIDDFSGRNLVRYESVNLFTDRAMTAVPGFEITKDNQTAVAQICQRLDGLPLPIELAAVRLRAMSAQQLLDRLTDRYRLLTAGSRIAPSRQQTLRLSIDWSYELCTVQEQHLWARLAIFAGSFELDAAETICAGDSPSADLLDLVASLVDKSILIREEPGAVVRYRLLETLRDYGREKLQILGEQEVLRRRHRDWCAQLALEAESEWVSPHQRDWIARLERETPNLRDALRFCVTDADGAEVGLRMRYCQYLWTSEFHATSDPVLAGSTAPELGLMSVGRSSSLPLWNTAPARTSATRCGALTARQRA</sequence>
<evidence type="ECO:0000256" key="1">
    <source>
        <dbReference type="ARBA" id="ARBA00022741"/>
    </source>
</evidence>
<evidence type="ECO:0000256" key="2">
    <source>
        <dbReference type="ARBA" id="ARBA00022840"/>
    </source>
</evidence>
<dbReference type="CDD" id="cd14014">
    <property type="entry name" value="STKc_PknB_like"/>
    <property type="match status" value="1"/>
</dbReference>
<dbReference type="InterPro" id="IPR027417">
    <property type="entry name" value="P-loop_NTPase"/>
</dbReference>
<dbReference type="GO" id="GO:0004672">
    <property type="term" value="F:protein kinase activity"/>
    <property type="evidence" value="ECO:0007669"/>
    <property type="project" value="InterPro"/>
</dbReference>
<accession>A0A1B1KHV6</accession>
<evidence type="ECO:0000313" key="6">
    <source>
        <dbReference type="EMBL" id="ANS32140.1"/>
    </source>
</evidence>
<reference evidence="6 7" key="1">
    <citation type="submission" date="2014-07" db="EMBL/GenBank/DDBJ databases">
        <authorList>
            <person name="Zhang J.E."/>
            <person name="Yang H."/>
            <person name="Guo J."/>
            <person name="Deng Z."/>
            <person name="Luo H."/>
            <person name="Luo M."/>
            <person name="Zhao B."/>
        </authorList>
    </citation>
    <scope>NUCLEOTIDE SEQUENCE [LARGE SCALE GENOMIC DNA]</scope>
    <source>
        <strain evidence="6 7">1CP</strain>
        <plasmid evidence="7">Plasmid pr1cp1</plasmid>
    </source>
</reference>
<geneLocation type="plasmid" evidence="7">
    <name>pr1cp1</name>
</geneLocation>
<dbReference type="Proteomes" id="UP000186108">
    <property type="component" value="Plasmid pR1CP1"/>
</dbReference>
<dbReference type="InterPro" id="IPR002182">
    <property type="entry name" value="NB-ARC"/>
</dbReference>
<dbReference type="EMBL" id="CP009112">
    <property type="protein sequence ID" value="ANS32140.1"/>
    <property type="molecule type" value="Genomic_DNA"/>
</dbReference>
<dbReference type="PROSITE" id="PS00108">
    <property type="entry name" value="PROTEIN_KINASE_ST"/>
    <property type="match status" value="1"/>
</dbReference>
<gene>
    <name evidence="6" type="ORF">R1CP_37695</name>
</gene>
<dbReference type="Gene3D" id="3.30.200.20">
    <property type="entry name" value="Phosphorylase Kinase, domain 1"/>
    <property type="match status" value="1"/>
</dbReference>
<dbReference type="Gene3D" id="1.10.510.10">
    <property type="entry name" value="Transferase(Phosphotransferase) domain 1"/>
    <property type="match status" value="1"/>
</dbReference>
<name>A0A1B1KHV6_RHOOP</name>
<dbReference type="InterPro" id="IPR017441">
    <property type="entry name" value="Protein_kinase_ATP_BS"/>
</dbReference>
<dbReference type="SUPFAM" id="SSF52540">
    <property type="entry name" value="P-loop containing nucleoside triphosphate hydrolases"/>
    <property type="match status" value="1"/>
</dbReference>
<dbReference type="GO" id="GO:0005524">
    <property type="term" value="F:ATP binding"/>
    <property type="evidence" value="ECO:0007669"/>
    <property type="project" value="UniProtKB-UniRule"/>
</dbReference>
<dbReference type="SMART" id="SM00220">
    <property type="entry name" value="S_TKc"/>
    <property type="match status" value="1"/>
</dbReference>
<dbReference type="PANTHER" id="PTHR47691:SF3">
    <property type="entry name" value="HTH-TYPE TRANSCRIPTIONAL REGULATOR RV0890C-RELATED"/>
    <property type="match status" value="1"/>
</dbReference>
<evidence type="ECO:0000313" key="7">
    <source>
        <dbReference type="Proteomes" id="UP000186108"/>
    </source>
</evidence>
<keyword evidence="6" id="KW-0614">Plasmid</keyword>
<keyword evidence="1 3" id="KW-0547">Nucleotide-binding</keyword>
<feature type="binding site" evidence="3">
    <location>
        <position position="55"/>
    </location>
    <ligand>
        <name>ATP</name>
        <dbReference type="ChEBI" id="CHEBI:30616"/>
    </ligand>
</feature>
<dbReference type="InterPro" id="IPR058852">
    <property type="entry name" value="HTH_77"/>
</dbReference>
<feature type="region of interest" description="Disordered" evidence="4">
    <location>
        <begin position="299"/>
        <end position="357"/>
    </location>
</feature>
<evidence type="ECO:0000256" key="3">
    <source>
        <dbReference type="PROSITE-ProRule" id="PRU10141"/>
    </source>
</evidence>
<proteinExistence type="predicted"/>
<feature type="compositionally biased region" description="Basic and acidic residues" evidence="4">
    <location>
        <begin position="304"/>
        <end position="317"/>
    </location>
</feature>
<keyword evidence="2 3" id="KW-0067">ATP-binding</keyword>
<protein>
    <submittedName>
        <fullName evidence="6">Transcriptional regulator, LuxR family</fullName>
    </submittedName>
</protein>
<dbReference type="AlphaFoldDB" id="A0A1B1KHV6"/>